<organism evidence="1 2">
    <name type="scientific">Ambrosia artemisiifolia</name>
    <name type="common">Common ragweed</name>
    <dbReference type="NCBI Taxonomy" id="4212"/>
    <lineage>
        <taxon>Eukaryota</taxon>
        <taxon>Viridiplantae</taxon>
        <taxon>Streptophyta</taxon>
        <taxon>Embryophyta</taxon>
        <taxon>Tracheophyta</taxon>
        <taxon>Spermatophyta</taxon>
        <taxon>Magnoliopsida</taxon>
        <taxon>eudicotyledons</taxon>
        <taxon>Gunneridae</taxon>
        <taxon>Pentapetalae</taxon>
        <taxon>asterids</taxon>
        <taxon>campanulids</taxon>
        <taxon>Asterales</taxon>
        <taxon>Asteraceae</taxon>
        <taxon>Asteroideae</taxon>
        <taxon>Heliantheae alliance</taxon>
        <taxon>Heliantheae</taxon>
        <taxon>Ambrosia</taxon>
    </lineage>
</organism>
<gene>
    <name evidence="1" type="ORF">M8C21_003923</name>
</gene>
<evidence type="ECO:0000313" key="1">
    <source>
        <dbReference type="EMBL" id="KAI7729629.1"/>
    </source>
</evidence>
<dbReference type="EMBL" id="JAMZMK010010958">
    <property type="protein sequence ID" value="KAI7729629.1"/>
    <property type="molecule type" value="Genomic_DNA"/>
</dbReference>
<reference evidence="1" key="1">
    <citation type="submission" date="2022-06" db="EMBL/GenBank/DDBJ databases">
        <title>Uncovering the hologenomic basis of an extraordinary plant invasion.</title>
        <authorList>
            <person name="Bieker V.C."/>
            <person name="Martin M.D."/>
            <person name="Gilbert T."/>
            <person name="Hodgins K."/>
            <person name="Battlay P."/>
            <person name="Petersen B."/>
            <person name="Wilson J."/>
        </authorList>
    </citation>
    <scope>NUCLEOTIDE SEQUENCE</scope>
    <source>
        <strain evidence="1">AA19_3_7</strain>
        <tissue evidence="1">Leaf</tissue>
    </source>
</reference>
<comment type="caution">
    <text evidence="1">The sequence shown here is derived from an EMBL/GenBank/DDBJ whole genome shotgun (WGS) entry which is preliminary data.</text>
</comment>
<evidence type="ECO:0000313" key="2">
    <source>
        <dbReference type="Proteomes" id="UP001206925"/>
    </source>
</evidence>
<accession>A0AAD5BUM9</accession>
<dbReference type="AlphaFoldDB" id="A0AAD5BUM9"/>
<dbReference type="Proteomes" id="UP001206925">
    <property type="component" value="Unassembled WGS sequence"/>
</dbReference>
<name>A0AAD5BUM9_AMBAR</name>
<keyword evidence="2" id="KW-1185">Reference proteome</keyword>
<feature type="non-terminal residue" evidence="1">
    <location>
        <position position="88"/>
    </location>
</feature>
<sequence length="88" mass="9919">MACLLCRMHQEQRQGWVVPCKSLDFAFGCLFVEPKGVRCIPGCFFDLCIFGLTVPEHSGKIEVDSGLLFAFLSLTFESFNRLLPTISR</sequence>
<proteinExistence type="predicted"/>
<protein>
    <submittedName>
        <fullName evidence="1">Uncharacterized protein</fullName>
    </submittedName>
</protein>